<evidence type="ECO:0000313" key="2">
    <source>
        <dbReference type="Proteomes" id="UP000356253"/>
    </source>
</evidence>
<name>A0AC61Y3X3_9FLAO</name>
<dbReference type="Proteomes" id="UP000356253">
    <property type="component" value="Unassembled WGS sequence"/>
</dbReference>
<reference evidence="1" key="1">
    <citation type="submission" date="2019-09" db="EMBL/GenBank/DDBJ databases">
        <authorList>
            <person name="Rodrigo-Torres L."/>
            <person name="Arahal R. D."/>
            <person name="Lucena T."/>
        </authorList>
    </citation>
    <scope>NUCLEOTIDE SEQUENCE</scope>
    <source>
        <strain evidence="1">ISS653</strain>
    </source>
</reference>
<keyword evidence="2" id="KW-1185">Reference proteome</keyword>
<evidence type="ECO:0000313" key="1">
    <source>
        <dbReference type="EMBL" id="VVU99160.1"/>
    </source>
</evidence>
<accession>A0AC61Y3X3</accession>
<organism evidence="1 2">
    <name type="scientific">Mesonia oceanica</name>
    <dbReference type="NCBI Taxonomy" id="2687242"/>
    <lineage>
        <taxon>Bacteria</taxon>
        <taxon>Pseudomonadati</taxon>
        <taxon>Bacteroidota</taxon>
        <taxon>Flavobacteriia</taxon>
        <taxon>Flavobacteriales</taxon>
        <taxon>Flavobacteriaceae</taxon>
        <taxon>Mesonia</taxon>
    </lineage>
</organism>
<comment type="caution">
    <text evidence="1">The sequence shown here is derived from an EMBL/GenBank/DDBJ whole genome shotgun (WGS) entry which is preliminary data.</text>
</comment>
<protein>
    <submittedName>
        <fullName evidence="1">Uncharacterized protein</fullName>
    </submittedName>
</protein>
<sequence>MKTKITNNIKSILFAASMVLTVNTTHAQTQKGADIDGEAAGDESGHSVSMPDANTIAIGAYRNDGNGENAGHVRIYQWNGTIWTQKGADIDGEAAGDRAGYSVSMPDVNTIAIGAPYNEGNGTYAGHVRIYQWNGTVWTQKGADIDGEAFGDESGHSVSMPDANTIAIGALRNDGNGTSSGHVRIYQWDGTIWTQKGANIDGEAAGDQSGNSVSMPDANTIAIGAFRNDGNGADAGQVRIYQWNGTIWTQKGADIDGEAAGDNSGHSISMPDANTIAIGAFRNDGNGTDAGQVRIYQWNGTIWTQKGTDIDGEAAGDNLGYSVSMPDANTIAIGAPYNDGNGTTLGRVRIFQWNGTIWAQKGANINGETAFGQSGHSVCMPDANTIAIGAPFNGISVSFTGHVQVYDLSVLSVIDSGFESRPKVYPNPTNGTLTINLNENYNHTNVIVRNTLGQEVLKKSFAATNLLQLNIPGEVGVYFLEINAAGKKAFIRVIKR</sequence>
<dbReference type="EMBL" id="CABVMM010000002">
    <property type="protein sequence ID" value="VVU99160.1"/>
    <property type="molecule type" value="Genomic_DNA"/>
</dbReference>
<gene>
    <name evidence="1" type="ORF">FVB9532_00412</name>
</gene>
<proteinExistence type="predicted"/>